<protein>
    <submittedName>
        <fullName evidence="8">Synaptosomal-associated protein 25</fullName>
    </submittedName>
</protein>
<evidence type="ECO:0000256" key="3">
    <source>
        <dbReference type="ARBA" id="ARBA00022448"/>
    </source>
</evidence>
<dbReference type="GO" id="GO:0016192">
    <property type="term" value="P:vesicle-mediated transport"/>
    <property type="evidence" value="ECO:0007669"/>
    <property type="project" value="UniProtKB-ARBA"/>
</dbReference>
<dbReference type="InterPro" id="IPR000727">
    <property type="entry name" value="T_SNARE_dom"/>
</dbReference>
<dbReference type="CDD" id="cd15841">
    <property type="entry name" value="SNARE_Qc"/>
    <property type="match status" value="1"/>
</dbReference>
<proteinExistence type="inferred from homology"/>
<dbReference type="GO" id="GO:0031201">
    <property type="term" value="C:SNARE complex"/>
    <property type="evidence" value="ECO:0007669"/>
    <property type="project" value="InterPro"/>
</dbReference>
<dbReference type="PANTHER" id="PTHR19305">
    <property type="entry name" value="SYNAPTOSOMAL ASSOCIATED PROTEIN"/>
    <property type="match status" value="1"/>
</dbReference>
<sequence>MAIGDIKTEVKTMSKDRTTKATNPFDSDSDTEKEVPRNSTQTSYGSSSYGSPFADNKARYRNDFRDSGGIQNQSTQELESYAVYKAEETTQKVNDCLRIAEDMREGASKTLVQLHQQGQQIERTHLTAVDIDQDLSRGEKLLGNLGGIFSRKWKPQKNRPIKGPMLARDEAFAKKGSHMEQRQRLGLTDGKTRSNPRNLPTEPASALEKVEVEKMKQDDALDDLSNILGELKEMAQDMGSEIDRHTDALGHVEKDVDELNFRVRGANQRARKLLGK</sequence>
<name>A0AAV8DNG7_9POAL</name>
<feature type="region of interest" description="Disordered" evidence="6">
    <location>
        <begin position="173"/>
        <end position="203"/>
    </location>
</feature>
<dbReference type="FunFam" id="1.20.5.110:FF:000040">
    <property type="entry name" value="SNAP25 homologous protein SNAP33"/>
    <property type="match status" value="1"/>
</dbReference>
<keyword evidence="3" id="KW-0813">Transport</keyword>
<keyword evidence="9" id="KW-1185">Reference proteome</keyword>
<dbReference type="CDD" id="cd15861">
    <property type="entry name" value="SNARE_SNAP25N_23N_29N_SEC9N"/>
    <property type="match status" value="1"/>
</dbReference>
<feature type="compositionally biased region" description="Low complexity" evidence="6">
    <location>
        <begin position="39"/>
        <end position="51"/>
    </location>
</feature>
<dbReference type="GO" id="GO:0015031">
    <property type="term" value="P:protein transport"/>
    <property type="evidence" value="ECO:0007669"/>
    <property type="project" value="UniProtKB-KW"/>
</dbReference>
<feature type="region of interest" description="Disordered" evidence="6">
    <location>
        <begin position="1"/>
        <end position="75"/>
    </location>
</feature>
<evidence type="ECO:0000259" key="7">
    <source>
        <dbReference type="PROSITE" id="PS50192"/>
    </source>
</evidence>
<reference evidence="8" key="1">
    <citation type="submission" date="2022-08" db="EMBL/GenBank/DDBJ databases">
        <authorList>
            <person name="Marques A."/>
        </authorList>
    </citation>
    <scope>NUCLEOTIDE SEQUENCE</scope>
    <source>
        <strain evidence="8">RhyPub2mFocal</strain>
        <tissue evidence="8">Leaves</tissue>
    </source>
</reference>
<keyword evidence="5" id="KW-0472">Membrane</keyword>
<feature type="compositionally biased region" description="Basic and acidic residues" evidence="6">
    <location>
        <begin position="173"/>
        <end position="183"/>
    </location>
</feature>
<evidence type="ECO:0000256" key="5">
    <source>
        <dbReference type="ARBA" id="ARBA00023136"/>
    </source>
</evidence>
<gene>
    <name evidence="8" type="ORF">LUZ62_055052</name>
</gene>
<evidence type="ECO:0000313" key="9">
    <source>
        <dbReference type="Proteomes" id="UP001140206"/>
    </source>
</evidence>
<comment type="caution">
    <text evidence="8">The sequence shown here is derived from an EMBL/GenBank/DDBJ whole genome shotgun (WGS) entry which is preliminary data.</text>
</comment>
<dbReference type="AlphaFoldDB" id="A0AAV8DNG7"/>
<feature type="domain" description="T-SNARE coiled-coil homology" evidence="7">
    <location>
        <begin position="211"/>
        <end position="273"/>
    </location>
</feature>
<dbReference type="Proteomes" id="UP001140206">
    <property type="component" value="Chromosome 3"/>
</dbReference>
<keyword evidence="4" id="KW-0653">Protein transport</keyword>
<feature type="compositionally biased region" description="Basic and acidic residues" evidence="6">
    <location>
        <begin position="1"/>
        <end position="19"/>
    </location>
</feature>
<evidence type="ECO:0000313" key="8">
    <source>
        <dbReference type="EMBL" id="KAJ4770795.1"/>
    </source>
</evidence>
<evidence type="ECO:0000256" key="2">
    <source>
        <dbReference type="ARBA" id="ARBA00009480"/>
    </source>
</evidence>
<dbReference type="Gene3D" id="1.20.5.110">
    <property type="match status" value="2"/>
</dbReference>
<dbReference type="SUPFAM" id="SSF58038">
    <property type="entry name" value="SNARE fusion complex"/>
    <property type="match status" value="2"/>
</dbReference>
<dbReference type="EMBL" id="JAMFTS010000003">
    <property type="protein sequence ID" value="KAJ4770795.1"/>
    <property type="molecule type" value="Genomic_DNA"/>
</dbReference>
<dbReference type="SMART" id="SM00397">
    <property type="entry name" value="t_SNARE"/>
    <property type="match status" value="2"/>
</dbReference>
<accession>A0AAV8DNG7</accession>
<comment type="similarity">
    <text evidence="2">Belongs to the SNAP-25 family.</text>
</comment>
<evidence type="ECO:0000256" key="6">
    <source>
        <dbReference type="SAM" id="MobiDB-lite"/>
    </source>
</evidence>
<dbReference type="FunFam" id="1.20.5.110:FF:000031">
    <property type="entry name" value="SNAP25 homologous protein SNAP33"/>
    <property type="match status" value="1"/>
</dbReference>
<comment type="subcellular location">
    <subcellularLocation>
        <location evidence="1">Membrane</location>
    </subcellularLocation>
</comment>
<dbReference type="PROSITE" id="PS50192">
    <property type="entry name" value="T_SNARE"/>
    <property type="match status" value="1"/>
</dbReference>
<dbReference type="GO" id="GO:0005484">
    <property type="term" value="F:SNAP receptor activity"/>
    <property type="evidence" value="ECO:0007669"/>
    <property type="project" value="InterPro"/>
</dbReference>
<evidence type="ECO:0000256" key="1">
    <source>
        <dbReference type="ARBA" id="ARBA00004370"/>
    </source>
</evidence>
<dbReference type="PANTHER" id="PTHR19305:SF9">
    <property type="entry name" value="SYNAPTOSOMAL-ASSOCIATED PROTEIN 29"/>
    <property type="match status" value="1"/>
</dbReference>
<dbReference type="InterPro" id="IPR044766">
    <property type="entry name" value="NPSN/SNAP25-like_N_SNARE"/>
</dbReference>
<dbReference type="GO" id="GO:0005886">
    <property type="term" value="C:plasma membrane"/>
    <property type="evidence" value="ECO:0007669"/>
    <property type="project" value="TreeGrafter"/>
</dbReference>
<feature type="compositionally biased region" description="Basic and acidic residues" evidence="6">
    <location>
        <begin position="56"/>
        <end position="66"/>
    </location>
</feature>
<organism evidence="8 9">
    <name type="scientific">Rhynchospora pubera</name>
    <dbReference type="NCBI Taxonomy" id="906938"/>
    <lineage>
        <taxon>Eukaryota</taxon>
        <taxon>Viridiplantae</taxon>
        <taxon>Streptophyta</taxon>
        <taxon>Embryophyta</taxon>
        <taxon>Tracheophyta</taxon>
        <taxon>Spermatophyta</taxon>
        <taxon>Magnoliopsida</taxon>
        <taxon>Liliopsida</taxon>
        <taxon>Poales</taxon>
        <taxon>Cyperaceae</taxon>
        <taxon>Cyperoideae</taxon>
        <taxon>Rhynchosporeae</taxon>
        <taxon>Rhynchospora</taxon>
    </lineage>
</organism>
<evidence type="ECO:0000256" key="4">
    <source>
        <dbReference type="ARBA" id="ARBA00022927"/>
    </source>
</evidence>